<evidence type="ECO:0008006" key="7">
    <source>
        <dbReference type="Google" id="ProtNLM"/>
    </source>
</evidence>
<accession>A0ABM8UPD2</accession>
<dbReference type="Proteomes" id="UP000679725">
    <property type="component" value="Unassembled WGS sequence"/>
</dbReference>
<comment type="similarity">
    <text evidence="1">Belongs to the Skp family.</text>
</comment>
<evidence type="ECO:0000313" key="6">
    <source>
        <dbReference type="Proteomes" id="UP000679725"/>
    </source>
</evidence>
<evidence type="ECO:0000313" key="5">
    <source>
        <dbReference type="EMBL" id="CAG5069363.1"/>
    </source>
</evidence>
<name>A0ABM8UPD2_9BACT</name>
<organism evidence="5 6">
    <name type="scientific">Dyadobacter linearis</name>
    <dbReference type="NCBI Taxonomy" id="2823330"/>
    <lineage>
        <taxon>Bacteria</taxon>
        <taxon>Pseudomonadati</taxon>
        <taxon>Bacteroidota</taxon>
        <taxon>Cytophagia</taxon>
        <taxon>Cytophagales</taxon>
        <taxon>Spirosomataceae</taxon>
        <taxon>Dyadobacter</taxon>
    </lineage>
</organism>
<dbReference type="PANTHER" id="PTHR35089:SF1">
    <property type="entry name" value="CHAPERONE PROTEIN SKP"/>
    <property type="match status" value="1"/>
</dbReference>
<evidence type="ECO:0000256" key="3">
    <source>
        <dbReference type="SAM" id="Coils"/>
    </source>
</evidence>
<dbReference type="RefSeq" id="WP_215233440.1">
    <property type="nucleotide sequence ID" value="NZ_CAJRAU010000002.1"/>
</dbReference>
<proteinExistence type="inferred from homology"/>
<keyword evidence="6" id="KW-1185">Reference proteome</keyword>
<feature type="coiled-coil region" evidence="3">
    <location>
        <begin position="77"/>
        <end position="107"/>
    </location>
</feature>
<evidence type="ECO:0000256" key="1">
    <source>
        <dbReference type="ARBA" id="ARBA00009091"/>
    </source>
</evidence>
<keyword evidence="2 4" id="KW-0732">Signal</keyword>
<evidence type="ECO:0000256" key="2">
    <source>
        <dbReference type="ARBA" id="ARBA00022729"/>
    </source>
</evidence>
<dbReference type="InterPro" id="IPR024930">
    <property type="entry name" value="Skp_dom_sf"/>
</dbReference>
<dbReference type="SUPFAM" id="SSF111384">
    <property type="entry name" value="OmpH-like"/>
    <property type="match status" value="1"/>
</dbReference>
<keyword evidence="3" id="KW-0175">Coiled coil</keyword>
<feature type="chain" id="PRO_5047355529" description="Outer membrane chaperone Skp" evidence="4">
    <location>
        <begin position="21"/>
        <end position="198"/>
    </location>
</feature>
<feature type="signal peptide" evidence="4">
    <location>
        <begin position="1"/>
        <end position="20"/>
    </location>
</feature>
<dbReference type="InterPro" id="IPR005632">
    <property type="entry name" value="Chaperone_Skp"/>
</dbReference>
<dbReference type="EMBL" id="CAJRAU010000002">
    <property type="protein sequence ID" value="CAG5069363.1"/>
    <property type="molecule type" value="Genomic_DNA"/>
</dbReference>
<dbReference type="PANTHER" id="PTHR35089">
    <property type="entry name" value="CHAPERONE PROTEIN SKP"/>
    <property type="match status" value="1"/>
</dbReference>
<reference evidence="5 6" key="1">
    <citation type="submission" date="2021-04" db="EMBL/GenBank/DDBJ databases">
        <authorList>
            <person name="Rodrigo-Torres L."/>
            <person name="Arahal R. D."/>
            <person name="Lucena T."/>
        </authorList>
    </citation>
    <scope>NUCLEOTIDE SEQUENCE [LARGE SCALE GENOMIC DNA]</scope>
    <source>
        <strain evidence="5 6">CECT 9623</strain>
    </source>
</reference>
<dbReference type="SMART" id="SM00935">
    <property type="entry name" value="OmpH"/>
    <property type="match status" value="1"/>
</dbReference>
<dbReference type="Pfam" id="PF03938">
    <property type="entry name" value="OmpH"/>
    <property type="match status" value="1"/>
</dbReference>
<comment type="caution">
    <text evidence="5">The sequence shown here is derived from an EMBL/GenBank/DDBJ whole genome shotgun (WGS) entry which is preliminary data.</text>
</comment>
<sequence length="198" mass="22313">MRALTVLSVCLLLCLTGALAQTSEQKIGYFDQQHILENMPEFKKLNQEIVVKGEQYDKILKGKYEEFRLKSDALEKLAASKADAAILRDKAVELENLKKSYEDFEASSMNELRNYYASLFEPIKQKVNEAIIFAGRQKGYAFLLRMDLNPNGGDIWPVVLYAKDSTNNLTSDIMKNLGINAAAASTRKTGLPQVLQRK</sequence>
<gene>
    <name evidence="5" type="ORF">DYBT9623_02099</name>
</gene>
<dbReference type="Gene3D" id="3.30.910.20">
    <property type="entry name" value="Skp domain"/>
    <property type="match status" value="1"/>
</dbReference>
<evidence type="ECO:0000256" key="4">
    <source>
        <dbReference type="SAM" id="SignalP"/>
    </source>
</evidence>
<protein>
    <recommendedName>
        <fullName evidence="7">Outer membrane chaperone Skp</fullName>
    </recommendedName>
</protein>